<accession>A0A3B0QQS2</accession>
<reference evidence="1" key="1">
    <citation type="submission" date="2018-06" db="EMBL/GenBank/DDBJ databases">
        <authorList>
            <person name="Zhirakovskaya E."/>
        </authorList>
    </citation>
    <scope>NUCLEOTIDE SEQUENCE</scope>
</reference>
<dbReference type="InterPro" id="IPR018588">
    <property type="entry name" value="Dihaem_cytochrome-c"/>
</dbReference>
<organism evidence="1">
    <name type="scientific">hydrothermal vent metagenome</name>
    <dbReference type="NCBI Taxonomy" id="652676"/>
    <lineage>
        <taxon>unclassified sequences</taxon>
        <taxon>metagenomes</taxon>
        <taxon>ecological metagenomes</taxon>
    </lineage>
</organism>
<evidence type="ECO:0000313" key="1">
    <source>
        <dbReference type="EMBL" id="VAV82592.1"/>
    </source>
</evidence>
<protein>
    <recommendedName>
        <fullName evidence="2">Cytochrome c domain-containing protein</fullName>
    </recommendedName>
</protein>
<evidence type="ECO:0008006" key="2">
    <source>
        <dbReference type="Google" id="ProtNLM"/>
    </source>
</evidence>
<dbReference type="GO" id="GO:0020037">
    <property type="term" value="F:heme binding"/>
    <property type="evidence" value="ECO:0007669"/>
    <property type="project" value="InterPro"/>
</dbReference>
<dbReference type="AlphaFoldDB" id="A0A3B0QQS2"/>
<dbReference type="PROSITE" id="PS51257">
    <property type="entry name" value="PROKAR_LIPOPROTEIN"/>
    <property type="match status" value="1"/>
</dbReference>
<dbReference type="Gene3D" id="1.10.760.10">
    <property type="entry name" value="Cytochrome c-like domain"/>
    <property type="match status" value="1"/>
</dbReference>
<sequence>MARYVVLLLTIILFVGGYGCTALPTPIPDNGSKAAGFYRARCGSCHSLPHPRRFTARQWESWLPRMERIMLERGASPMGEEEKRAIEKYLKDNAR</sequence>
<proteinExistence type="predicted"/>
<name>A0A3B0QQS2_9ZZZZ</name>
<dbReference type="GO" id="GO:0009055">
    <property type="term" value="F:electron transfer activity"/>
    <property type="evidence" value="ECO:0007669"/>
    <property type="project" value="InterPro"/>
</dbReference>
<dbReference type="EMBL" id="UOEA01000022">
    <property type="protein sequence ID" value="VAV82592.1"/>
    <property type="molecule type" value="Genomic_DNA"/>
</dbReference>
<dbReference type="Pfam" id="PF09626">
    <property type="entry name" value="DHC"/>
    <property type="match status" value="1"/>
</dbReference>
<dbReference type="InterPro" id="IPR036909">
    <property type="entry name" value="Cyt_c-like_dom_sf"/>
</dbReference>
<gene>
    <name evidence="1" type="ORF">MNBD_DELTA01-107</name>
</gene>